<dbReference type="EMBL" id="FONV01000005">
    <property type="protein sequence ID" value="SFF02918.1"/>
    <property type="molecule type" value="Genomic_DNA"/>
</dbReference>
<dbReference type="Gene3D" id="1.20.1260.10">
    <property type="match status" value="1"/>
</dbReference>
<accession>A0A1I2FDU0</accession>
<feature type="signal peptide" evidence="1">
    <location>
        <begin position="1"/>
        <end position="25"/>
    </location>
</feature>
<sequence>MLLRRMMLTLGVAGSLLLAPVTAQAAAFETRDVAFLHAAHQANVAEISAGRLAWNKTTNPAVKRVAAALMVDHIKMDFEVYQTARPLYVRLPEGTNEEQRALHRRYELAPRDTFDEYFVSTQLAGHRQTLRMLEEQVEEGAEPSVRAVAEKAIPVIERHGALLREAAQSLGIAGYVGKGGRPTA</sequence>
<protein>
    <submittedName>
        <fullName evidence="3">Putative membrane protein</fullName>
    </submittedName>
</protein>
<proteinExistence type="predicted"/>
<dbReference type="InterPro" id="IPR025419">
    <property type="entry name" value="DUF4142"/>
</dbReference>
<evidence type="ECO:0000256" key="1">
    <source>
        <dbReference type="SAM" id="SignalP"/>
    </source>
</evidence>
<name>A0A1I2FDU0_9ACTN</name>
<organism evidence="3 4">
    <name type="scientific">Actinoplanes philippinensis</name>
    <dbReference type="NCBI Taxonomy" id="35752"/>
    <lineage>
        <taxon>Bacteria</taxon>
        <taxon>Bacillati</taxon>
        <taxon>Actinomycetota</taxon>
        <taxon>Actinomycetes</taxon>
        <taxon>Micromonosporales</taxon>
        <taxon>Micromonosporaceae</taxon>
        <taxon>Actinoplanes</taxon>
    </lineage>
</organism>
<dbReference type="Proteomes" id="UP000199645">
    <property type="component" value="Unassembled WGS sequence"/>
</dbReference>
<reference evidence="3 4" key="1">
    <citation type="submission" date="2016-10" db="EMBL/GenBank/DDBJ databases">
        <authorList>
            <person name="de Groot N.N."/>
        </authorList>
    </citation>
    <scope>NUCLEOTIDE SEQUENCE [LARGE SCALE GENOMIC DNA]</scope>
    <source>
        <strain evidence="3 4">DSM 43019</strain>
    </source>
</reference>
<dbReference type="OrthoDB" id="3405189at2"/>
<dbReference type="PANTHER" id="PTHR38593">
    <property type="entry name" value="BLR2558 PROTEIN"/>
    <property type="match status" value="1"/>
</dbReference>
<dbReference type="AlphaFoldDB" id="A0A1I2FDU0"/>
<evidence type="ECO:0000313" key="3">
    <source>
        <dbReference type="EMBL" id="SFF02918.1"/>
    </source>
</evidence>
<feature type="domain" description="DUF4142" evidence="2">
    <location>
        <begin position="32"/>
        <end position="160"/>
    </location>
</feature>
<gene>
    <name evidence="3" type="ORF">SAMN05421541_105289</name>
</gene>
<keyword evidence="1" id="KW-0732">Signal</keyword>
<evidence type="ECO:0000313" key="4">
    <source>
        <dbReference type="Proteomes" id="UP000199645"/>
    </source>
</evidence>
<feature type="chain" id="PRO_5011526636" evidence="1">
    <location>
        <begin position="26"/>
        <end position="184"/>
    </location>
</feature>
<dbReference type="InterPro" id="IPR012347">
    <property type="entry name" value="Ferritin-like"/>
</dbReference>
<dbReference type="PANTHER" id="PTHR38593:SF1">
    <property type="entry name" value="BLR2558 PROTEIN"/>
    <property type="match status" value="1"/>
</dbReference>
<evidence type="ECO:0000259" key="2">
    <source>
        <dbReference type="Pfam" id="PF13628"/>
    </source>
</evidence>
<dbReference type="Pfam" id="PF13628">
    <property type="entry name" value="DUF4142"/>
    <property type="match status" value="1"/>
</dbReference>
<dbReference type="STRING" id="35752.SAMN05421541_105289"/>
<keyword evidence="4" id="KW-1185">Reference proteome</keyword>